<accession>A0A1I3FQB1</accession>
<protein>
    <submittedName>
        <fullName evidence="2">Uncharacterized protein</fullName>
    </submittedName>
</protein>
<feature type="transmembrane region" description="Helical" evidence="1">
    <location>
        <begin position="221"/>
        <end position="243"/>
    </location>
</feature>
<dbReference type="GeneID" id="96296184"/>
<gene>
    <name evidence="2" type="ORF">SAMN05216275_101300</name>
</gene>
<dbReference type="Proteomes" id="UP000199111">
    <property type="component" value="Unassembled WGS sequence"/>
</dbReference>
<feature type="transmembrane region" description="Helical" evidence="1">
    <location>
        <begin position="85"/>
        <end position="106"/>
    </location>
</feature>
<feature type="transmembrane region" description="Helical" evidence="1">
    <location>
        <begin position="196"/>
        <end position="215"/>
    </location>
</feature>
<keyword evidence="1" id="KW-1133">Transmembrane helix</keyword>
<reference evidence="3" key="1">
    <citation type="submission" date="2016-10" db="EMBL/GenBank/DDBJ databases">
        <authorList>
            <person name="Varghese N."/>
            <person name="Submissions S."/>
        </authorList>
    </citation>
    <scope>NUCLEOTIDE SEQUENCE [LARGE SCALE GENOMIC DNA]</scope>
    <source>
        <strain evidence="3">CGMCC 4.2126</strain>
    </source>
</reference>
<dbReference type="RefSeq" id="WP_143120759.1">
    <property type="nucleotide sequence ID" value="NZ_FOQY01000001.1"/>
</dbReference>
<keyword evidence="3" id="KW-1185">Reference proteome</keyword>
<sequence>MPPPSGNQPNNEVLRNRAARLEAASAARAERARVGELIERDRIGWQAQQRMALREAEWAKATQIKADPKFFERLMTTVNASKRPFLTGCAGAGLLAVGGALALYAIRHMADPGKFFDDRNRWNEMLGDLKLSAWDVWITYFSEVSPYWKGHASETVQRYLRFELIGMFDELGRIATEVSGILSSLAWDVMDYDMKLGELLVGSVGFFTLLLPFRATMAGRMALGAASLVVIKLLWSLIGEFVAKIKVLDGKLETLGHKIFELRGLFNLGEKLHLKPMGYDPNFWVPVTKESQ</sequence>
<keyword evidence="1" id="KW-0812">Transmembrane</keyword>
<keyword evidence="1" id="KW-0472">Membrane</keyword>
<organism evidence="2 3">
    <name type="scientific">Streptosporangium canum</name>
    <dbReference type="NCBI Taxonomy" id="324952"/>
    <lineage>
        <taxon>Bacteria</taxon>
        <taxon>Bacillati</taxon>
        <taxon>Actinomycetota</taxon>
        <taxon>Actinomycetes</taxon>
        <taxon>Streptosporangiales</taxon>
        <taxon>Streptosporangiaceae</taxon>
        <taxon>Streptosporangium</taxon>
    </lineage>
</organism>
<proteinExistence type="predicted"/>
<name>A0A1I3FQB1_9ACTN</name>
<evidence type="ECO:0000256" key="1">
    <source>
        <dbReference type="SAM" id="Phobius"/>
    </source>
</evidence>
<evidence type="ECO:0000313" key="3">
    <source>
        <dbReference type="Proteomes" id="UP000199111"/>
    </source>
</evidence>
<dbReference type="EMBL" id="FOQY01000001">
    <property type="protein sequence ID" value="SFI13364.1"/>
    <property type="molecule type" value="Genomic_DNA"/>
</dbReference>
<dbReference type="AlphaFoldDB" id="A0A1I3FQB1"/>
<evidence type="ECO:0000313" key="2">
    <source>
        <dbReference type="EMBL" id="SFI13364.1"/>
    </source>
</evidence>